<protein>
    <submittedName>
        <fullName evidence="3 4">Uncharacterized protein LOC120276130 isoform X3</fullName>
    </submittedName>
</protein>
<organism evidence="2 4">
    <name type="scientific">Dioscorea cayennensis subsp. rotundata</name>
    <name type="common">White Guinea yam</name>
    <name type="synonym">Dioscorea rotundata</name>
    <dbReference type="NCBI Taxonomy" id="55577"/>
    <lineage>
        <taxon>Eukaryota</taxon>
        <taxon>Viridiplantae</taxon>
        <taxon>Streptophyta</taxon>
        <taxon>Embryophyta</taxon>
        <taxon>Tracheophyta</taxon>
        <taxon>Spermatophyta</taxon>
        <taxon>Magnoliopsida</taxon>
        <taxon>Liliopsida</taxon>
        <taxon>Dioscoreales</taxon>
        <taxon>Dioscoreaceae</taxon>
        <taxon>Dioscorea</taxon>
    </lineage>
</organism>
<keyword evidence="1" id="KW-0812">Transmembrane</keyword>
<evidence type="ECO:0000313" key="2">
    <source>
        <dbReference type="Proteomes" id="UP001515500"/>
    </source>
</evidence>
<evidence type="ECO:0000313" key="3">
    <source>
        <dbReference type="RefSeq" id="XP_039138805.1"/>
    </source>
</evidence>
<name>A0AB40CJK3_DIOCR</name>
<evidence type="ECO:0000256" key="1">
    <source>
        <dbReference type="SAM" id="Phobius"/>
    </source>
</evidence>
<reference evidence="3 4" key="1">
    <citation type="submission" date="2025-04" db="UniProtKB">
        <authorList>
            <consortium name="RefSeq"/>
        </authorList>
    </citation>
    <scope>IDENTIFICATION</scope>
</reference>
<feature type="transmembrane region" description="Helical" evidence="1">
    <location>
        <begin position="29"/>
        <end position="54"/>
    </location>
</feature>
<proteinExistence type="predicted"/>
<keyword evidence="1" id="KW-1133">Transmembrane helix</keyword>
<sequence length="139" mass="15613">MRSVELEGRGTSVTIGRARRRKGSISVNWRIRGGTIGGCQLDACIIAFWSFSLFRLQFHNRFLHYGYLWILLNGILLFFIAILYLLASLGKLALGATVAYAGWKEKITPCTKKPPSFIETRIIKHMWNFEASGGCQVSG</sequence>
<dbReference type="RefSeq" id="XP_039138805.1">
    <property type="nucleotide sequence ID" value="XM_039282871.1"/>
</dbReference>
<evidence type="ECO:0000313" key="4">
    <source>
        <dbReference type="RefSeq" id="XP_039138807.1"/>
    </source>
</evidence>
<feature type="transmembrane region" description="Helical" evidence="1">
    <location>
        <begin position="66"/>
        <end position="87"/>
    </location>
</feature>
<keyword evidence="2" id="KW-1185">Reference proteome</keyword>
<dbReference type="AlphaFoldDB" id="A0AB40CJK3"/>
<dbReference type="Proteomes" id="UP001515500">
    <property type="component" value="Chromosome 2"/>
</dbReference>
<dbReference type="GeneID" id="120276130"/>
<gene>
    <name evidence="3 4" type="primary">LOC120276130</name>
</gene>
<dbReference type="RefSeq" id="XP_039138807.1">
    <property type="nucleotide sequence ID" value="XM_039282873.1"/>
</dbReference>
<keyword evidence="1" id="KW-0472">Membrane</keyword>
<accession>A0AB40CJK3</accession>